<sequence length="114" mass="12399">MDSTQQVDAREEEARQRVTGTWSLVLGAIAVVSIVCPMLPEYVPNVVRYFPVYFILPLGLWAVGSGAIALRRMRDDEEASRARARAGVCLGTVAVVTVVGVIIWFCLSMAAVSK</sequence>
<feature type="transmembrane region" description="Helical" evidence="1">
    <location>
        <begin position="21"/>
        <end position="40"/>
    </location>
</feature>
<keyword evidence="1" id="KW-1133">Transmembrane helix</keyword>
<keyword evidence="1" id="KW-0472">Membrane</keyword>
<feature type="transmembrane region" description="Helical" evidence="1">
    <location>
        <begin position="90"/>
        <end position="112"/>
    </location>
</feature>
<organism evidence="2 3">
    <name type="scientific">Streptomyces luteolus</name>
    <dbReference type="NCBI Taxonomy" id="3043615"/>
    <lineage>
        <taxon>Bacteria</taxon>
        <taxon>Bacillati</taxon>
        <taxon>Actinomycetota</taxon>
        <taxon>Actinomycetes</taxon>
        <taxon>Kitasatosporales</taxon>
        <taxon>Streptomycetaceae</taxon>
        <taxon>Streptomyces</taxon>
    </lineage>
</organism>
<evidence type="ECO:0008006" key="4">
    <source>
        <dbReference type="Google" id="ProtNLM"/>
    </source>
</evidence>
<dbReference type="Proteomes" id="UP001237105">
    <property type="component" value="Unassembled WGS sequence"/>
</dbReference>
<reference evidence="2 3" key="1">
    <citation type="submission" date="2023-05" db="EMBL/GenBank/DDBJ databases">
        <title>Draft genome sequence of Streptomyces sp. B-S-A12 isolated from a cave soil in Thailand.</title>
        <authorList>
            <person name="Chamroensaksri N."/>
            <person name="Muangham S."/>
        </authorList>
    </citation>
    <scope>NUCLEOTIDE SEQUENCE [LARGE SCALE GENOMIC DNA]</scope>
    <source>
        <strain evidence="2 3">B-S-A12</strain>
    </source>
</reference>
<keyword evidence="3" id="KW-1185">Reference proteome</keyword>
<name>A0ABT6SSZ8_9ACTN</name>
<evidence type="ECO:0000313" key="2">
    <source>
        <dbReference type="EMBL" id="MDI3417984.1"/>
    </source>
</evidence>
<dbReference type="RefSeq" id="WP_282533906.1">
    <property type="nucleotide sequence ID" value="NZ_JASCIS010000004.1"/>
</dbReference>
<dbReference type="EMBL" id="JASCIS010000004">
    <property type="protein sequence ID" value="MDI3417984.1"/>
    <property type="molecule type" value="Genomic_DNA"/>
</dbReference>
<keyword evidence="1" id="KW-0812">Transmembrane</keyword>
<evidence type="ECO:0000313" key="3">
    <source>
        <dbReference type="Proteomes" id="UP001237105"/>
    </source>
</evidence>
<accession>A0ABT6SSZ8</accession>
<evidence type="ECO:0000256" key="1">
    <source>
        <dbReference type="SAM" id="Phobius"/>
    </source>
</evidence>
<feature type="transmembrane region" description="Helical" evidence="1">
    <location>
        <begin position="52"/>
        <end position="70"/>
    </location>
</feature>
<protein>
    <recommendedName>
        <fullName evidence="4">Integral membrane protein</fullName>
    </recommendedName>
</protein>
<comment type="caution">
    <text evidence="2">The sequence shown here is derived from an EMBL/GenBank/DDBJ whole genome shotgun (WGS) entry which is preliminary data.</text>
</comment>
<proteinExistence type="predicted"/>
<gene>
    <name evidence="2" type="ORF">QIT00_05305</name>
</gene>